<proteinExistence type="predicted"/>
<organism evidence="3 4">
    <name type="scientific">Halolactibacillus miurensis</name>
    <dbReference type="NCBI Taxonomy" id="306541"/>
    <lineage>
        <taxon>Bacteria</taxon>
        <taxon>Bacillati</taxon>
        <taxon>Bacillota</taxon>
        <taxon>Bacilli</taxon>
        <taxon>Bacillales</taxon>
        <taxon>Bacillaceae</taxon>
        <taxon>Halolactibacillus</taxon>
    </lineage>
</organism>
<evidence type="ECO:0000259" key="1">
    <source>
        <dbReference type="Pfam" id="PF07883"/>
    </source>
</evidence>
<feature type="domain" description="Cupin type-2" evidence="1">
    <location>
        <begin position="43"/>
        <end position="117"/>
    </location>
</feature>
<evidence type="ECO:0000313" key="2">
    <source>
        <dbReference type="EMBL" id="GEM05258.1"/>
    </source>
</evidence>
<protein>
    <submittedName>
        <fullName evidence="3">Mannose-6-phosphate isomerase, cupin superfamily</fullName>
    </submittedName>
</protein>
<keyword evidence="3" id="KW-0413">Isomerase</keyword>
<dbReference type="OrthoDB" id="3231985at2"/>
<sequence>MYPFNRFPRQNAVPYVTNIETLTKQNNAYRRVIWTGDELQLVVMSIPPMGDIPVERHEAEDQFIRVEQGRAWAIVGPNEQQLNQQWMLEEDDVLLIPKGYAHYIKNLNNTPLKLYTLYAPPHHPPQLIQQQPE</sequence>
<dbReference type="RefSeq" id="WP_062321295.1">
    <property type="nucleotide sequence ID" value="NZ_BJWJ01000027.1"/>
</dbReference>
<dbReference type="Proteomes" id="UP000199139">
    <property type="component" value="Unassembled WGS sequence"/>
</dbReference>
<dbReference type="AlphaFoldDB" id="A0A1I6UH64"/>
<evidence type="ECO:0000313" key="5">
    <source>
        <dbReference type="Proteomes" id="UP000321773"/>
    </source>
</evidence>
<dbReference type="STRING" id="306541.SAMN05421668_12632"/>
<gene>
    <name evidence="2" type="ORF">HMI01_22460</name>
    <name evidence="3" type="ORF">SAMN05421668_12632</name>
</gene>
<dbReference type="GO" id="GO:0016853">
    <property type="term" value="F:isomerase activity"/>
    <property type="evidence" value="ECO:0007669"/>
    <property type="project" value="UniProtKB-KW"/>
</dbReference>
<reference evidence="2 5" key="2">
    <citation type="submission" date="2019-07" db="EMBL/GenBank/DDBJ databases">
        <title>Whole genome shotgun sequence of Halolactibacillus miurensis NBRC 100873.</title>
        <authorList>
            <person name="Hosoyama A."/>
            <person name="Uohara A."/>
            <person name="Ohji S."/>
            <person name="Ichikawa N."/>
        </authorList>
    </citation>
    <scope>NUCLEOTIDE SEQUENCE [LARGE SCALE GENOMIC DNA]</scope>
    <source>
        <strain evidence="2 5">NBRC 100873</strain>
    </source>
</reference>
<dbReference type="PANTHER" id="PTHR43346:SF1">
    <property type="entry name" value="QUERCETIN 2,3-DIOXYGENASE-RELATED"/>
    <property type="match status" value="1"/>
</dbReference>
<dbReference type="EMBL" id="FPAI01000026">
    <property type="protein sequence ID" value="SFT00714.1"/>
    <property type="molecule type" value="Genomic_DNA"/>
</dbReference>
<dbReference type="InterPro" id="IPR014710">
    <property type="entry name" value="RmlC-like_jellyroll"/>
</dbReference>
<evidence type="ECO:0000313" key="3">
    <source>
        <dbReference type="EMBL" id="SFT00714.1"/>
    </source>
</evidence>
<dbReference type="InterPro" id="IPR013096">
    <property type="entry name" value="Cupin_2"/>
</dbReference>
<dbReference type="PANTHER" id="PTHR43346">
    <property type="entry name" value="LIGAND BINDING DOMAIN PROTEIN, PUTATIVE (AFU_ORTHOLOGUE AFUA_6G14370)-RELATED"/>
    <property type="match status" value="1"/>
</dbReference>
<evidence type="ECO:0000313" key="4">
    <source>
        <dbReference type="Proteomes" id="UP000199139"/>
    </source>
</evidence>
<keyword evidence="5" id="KW-1185">Reference proteome</keyword>
<dbReference type="Proteomes" id="UP000321773">
    <property type="component" value="Unassembled WGS sequence"/>
</dbReference>
<dbReference type="InterPro" id="IPR052538">
    <property type="entry name" value="Flavonoid_dioxygenase-like"/>
</dbReference>
<reference evidence="3 4" key="1">
    <citation type="submission" date="2016-10" db="EMBL/GenBank/DDBJ databases">
        <authorList>
            <person name="de Groot N.N."/>
        </authorList>
    </citation>
    <scope>NUCLEOTIDE SEQUENCE [LARGE SCALE GENOMIC DNA]</scope>
    <source>
        <strain evidence="3 4">DSM 17074</strain>
    </source>
</reference>
<dbReference type="SUPFAM" id="SSF51182">
    <property type="entry name" value="RmlC-like cupins"/>
    <property type="match status" value="1"/>
</dbReference>
<dbReference type="CDD" id="cd02223">
    <property type="entry name" value="cupin_Bh2720-like"/>
    <property type="match status" value="1"/>
</dbReference>
<dbReference type="Pfam" id="PF07883">
    <property type="entry name" value="Cupin_2"/>
    <property type="match status" value="1"/>
</dbReference>
<dbReference type="InterPro" id="IPR011051">
    <property type="entry name" value="RmlC_Cupin_sf"/>
</dbReference>
<name>A0A1I6UH64_9BACI</name>
<accession>A0A1I6UH64</accession>
<dbReference type="Gene3D" id="2.60.120.10">
    <property type="entry name" value="Jelly Rolls"/>
    <property type="match status" value="1"/>
</dbReference>
<dbReference type="EMBL" id="BJWJ01000027">
    <property type="protein sequence ID" value="GEM05258.1"/>
    <property type="molecule type" value="Genomic_DNA"/>
</dbReference>